<sequence length="99" mass="11260">MPSGTGKIIREIRDFIAKHGDDYGNWYIGITTDPISRLLDDHKVDINVDLWLCSEAFSNEEARKVEERLISECGVKGDCQDGETGQFIYAYRMSDNTQP</sequence>
<protein>
    <submittedName>
        <fullName evidence="1">Uncharacterized protein</fullName>
    </submittedName>
</protein>
<dbReference type="AlphaFoldDB" id="A0A1L3GS25"/>
<dbReference type="RefSeq" id="WP_072284768.1">
    <property type="nucleotide sequence ID" value="NZ_CP015519.1"/>
</dbReference>
<accession>A0A1L3GS25</accession>
<gene>
    <name evidence="1" type="ORF">A7E78_13420</name>
</gene>
<keyword evidence="2" id="KW-1185">Reference proteome</keyword>
<dbReference type="EMBL" id="CP015519">
    <property type="protein sequence ID" value="APG28744.1"/>
    <property type="molecule type" value="Genomic_DNA"/>
</dbReference>
<dbReference type="KEGG" id="pef:A7E78_13420"/>
<dbReference type="Proteomes" id="UP000182517">
    <property type="component" value="Chromosome"/>
</dbReference>
<evidence type="ECO:0000313" key="2">
    <source>
        <dbReference type="Proteomes" id="UP000182517"/>
    </source>
</evidence>
<dbReference type="STRING" id="1842532.A7E78_13420"/>
<proteinExistence type="predicted"/>
<evidence type="ECO:0000313" key="1">
    <source>
        <dbReference type="EMBL" id="APG28744.1"/>
    </source>
</evidence>
<dbReference type="OrthoDB" id="7364589at2"/>
<organism evidence="1 2">
    <name type="scientific">Syntrophotalea acetylenivorans</name>
    <dbReference type="NCBI Taxonomy" id="1842532"/>
    <lineage>
        <taxon>Bacteria</taxon>
        <taxon>Pseudomonadati</taxon>
        <taxon>Thermodesulfobacteriota</taxon>
        <taxon>Desulfuromonadia</taxon>
        <taxon>Desulfuromonadales</taxon>
        <taxon>Syntrophotaleaceae</taxon>
        <taxon>Syntrophotalea</taxon>
    </lineage>
</organism>
<name>A0A1L3GS25_9BACT</name>
<reference evidence="1 2" key="1">
    <citation type="journal article" date="2017" name="Genome Announc.">
        <title>Complete Genome Sequences of Two Acetylene-Fermenting Pelobacter acetylenicus Strains.</title>
        <authorList>
            <person name="Sutton J.M."/>
            <person name="Baesman S.M."/>
            <person name="Fierst J.L."/>
            <person name="Poret-Peterson A.T."/>
            <person name="Oremland R.S."/>
            <person name="Dunlap D.S."/>
            <person name="Akob D.M."/>
        </authorList>
    </citation>
    <scope>NUCLEOTIDE SEQUENCE [LARGE SCALE GENOMIC DNA]</scope>
    <source>
        <strain evidence="1 2">SFB93</strain>
    </source>
</reference>